<dbReference type="OMA" id="RVEWYIV"/>
<gene>
    <name evidence="4" type="ORF">THOM_2613</name>
</gene>
<dbReference type="HOGENOM" id="CLU_011220_4_0_1"/>
<dbReference type="GO" id="GO:0005739">
    <property type="term" value="C:mitochondrion"/>
    <property type="evidence" value="ECO:0007669"/>
    <property type="project" value="UniProtKB-ARBA"/>
</dbReference>
<feature type="non-terminal residue" evidence="4">
    <location>
        <position position="1"/>
    </location>
</feature>
<accession>L7JTT3</accession>
<protein>
    <recommendedName>
        <fullName evidence="3">DUF155 domain-containing protein</fullName>
    </recommendedName>
</protein>
<evidence type="ECO:0000256" key="1">
    <source>
        <dbReference type="ARBA" id="ARBA00008306"/>
    </source>
</evidence>
<dbReference type="OrthoDB" id="18302at2759"/>
<dbReference type="EMBL" id="JH994039">
    <property type="protein sequence ID" value="ELQ74466.1"/>
    <property type="molecule type" value="Genomic_DNA"/>
</dbReference>
<evidence type="ECO:0000313" key="5">
    <source>
        <dbReference type="Proteomes" id="UP000011185"/>
    </source>
</evidence>
<dbReference type="PANTHER" id="PTHR16255">
    <property type="entry name" value="REQUIRED FOR MEIOTIC NUCLEAR DIVISION PROTEIN 1 HOMOLOG"/>
    <property type="match status" value="1"/>
</dbReference>
<dbReference type="Proteomes" id="UP000011185">
    <property type="component" value="Unassembled WGS sequence"/>
</dbReference>
<feature type="transmembrane region" description="Helical" evidence="2">
    <location>
        <begin position="15"/>
        <end position="37"/>
    </location>
</feature>
<dbReference type="AlphaFoldDB" id="L7JTT3"/>
<dbReference type="InParanoid" id="L7JTT3"/>
<dbReference type="VEuPathDB" id="MicrosporidiaDB:THOM_2613"/>
<dbReference type="InterPro" id="IPR003734">
    <property type="entry name" value="DUF155"/>
</dbReference>
<name>L7JTT3_TRAHO</name>
<sequence length="390" mass="45417">VPVSKYHVHDLSRQFLLILIPFIFNRVIYSFSLKLFFPIFSPFNPLNPIIFITPCQKAMNNRSARDNSIQSIRINSDATTFTDKKQARIELRALRDAFYLKTVKPNENTESIPQNTVLKRVTAYCTAEKINLKHLSSFLRNNPMFQQSVIYFGECLYTSVAIERGSVDVFFFDYGVTVFWGVSENVETKILKIIKISEYNSYDTSKIEVENFQYGIIDTQSMFCNDVIYLNTEDYFHKMIISNAIAQSVKLDYFENLTDKTIESVKDLPEEVENWGRVGRNRKEILKMVGRLHKLRIDLNLVTNILDEPEVLWHFPRYSELYESLRRCLEIKARADILNLRCDVIHGVLEILSENINTRNSENLEKMMVGLIFVSIVVGIFQILVLLLKK</sequence>
<feature type="transmembrane region" description="Helical" evidence="2">
    <location>
        <begin position="367"/>
        <end position="388"/>
    </location>
</feature>
<feature type="domain" description="DUF155" evidence="3">
    <location>
        <begin position="169"/>
        <end position="339"/>
    </location>
</feature>
<comment type="similarity">
    <text evidence="1">Belongs to the RMD1/sif2 family.</text>
</comment>
<dbReference type="PANTHER" id="PTHR16255:SF1">
    <property type="entry name" value="REQUIRED FOR MEIOTIC NUCLEAR DIVISION PROTEIN 1 HOMOLOG"/>
    <property type="match status" value="1"/>
</dbReference>
<keyword evidence="2" id="KW-0472">Membrane</keyword>
<dbReference type="InterPro" id="IPR051624">
    <property type="entry name" value="RMD1/Sad1-interacting"/>
</dbReference>
<evidence type="ECO:0000256" key="2">
    <source>
        <dbReference type="SAM" id="Phobius"/>
    </source>
</evidence>
<keyword evidence="2" id="KW-0812">Transmembrane</keyword>
<keyword evidence="5" id="KW-1185">Reference proteome</keyword>
<proteinExistence type="inferred from homology"/>
<dbReference type="STRING" id="72359.L7JTT3"/>
<evidence type="ECO:0000259" key="3">
    <source>
        <dbReference type="Pfam" id="PF02582"/>
    </source>
</evidence>
<organism evidence="4 5">
    <name type="scientific">Trachipleistophora hominis</name>
    <name type="common">Microsporidian parasite</name>
    <dbReference type="NCBI Taxonomy" id="72359"/>
    <lineage>
        <taxon>Eukaryota</taxon>
        <taxon>Fungi</taxon>
        <taxon>Fungi incertae sedis</taxon>
        <taxon>Microsporidia</taxon>
        <taxon>Pleistophoridae</taxon>
        <taxon>Trachipleistophora</taxon>
    </lineage>
</organism>
<keyword evidence="2" id="KW-1133">Transmembrane helix</keyword>
<reference evidence="4 5" key="1">
    <citation type="journal article" date="2012" name="PLoS Pathog.">
        <title>The genome of the obligate intracellular parasite Trachipleistophora hominis: new insights into microsporidian genome dynamics and reductive evolution.</title>
        <authorList>
            <person name="Heinz E."/>
            <person name="Williams T.A."/>
            <person name="Nakjang S."/>
            <person name="Noel C.J."/>
            <person name="Swan D.C."/>
            <person name="Goldberg A.V."/>
            <person name="Harris S.R."/>
            <person name="Weinmaier T."/>
            <person name="Markert S."/>
            <person name="Becher D."/>
            <person name="Bernhardt J."/>
            <person name="Dagan T."/>
            <person name="Hacker C."/>
            <person name="Lucocq J.M."/>
            <person name="Schweder T."/>
            <person name="Rattei T."/>
            <person name="Hall N."/>
            <person name="Hirt R.P."/>
            <person name="Embley T.M."/>
        </authorList>
    </citation>
    <scope>NUCLEOTIDE SEQUENCE [LARGE SCALE GENOMIC DNA]</scope>
</reference>
<evidence type="ECO:0000313" key="4">
    <source>
        <dbReference type="EMBL" id="ELQ74466.1"/>
    </source>
</evidence>
<dbReference type="Pfam" id="PF02582">
    <property type="entry name" value="DUF155"/>
    <property type="match status" value="1"/>
</dbReference>
<dbReference type="FunCoup" id="L7JTT3">
    <property type="interactions" value="11"/>
</dbReference>